<comment type="caution">
    <text evidence="2">The sequence shown here is derived from an EMBL/GenBank/DDBJ whole genome shotgun (WGS) entry which is preliminary data.</text>
</comment>
<gene>
    <name evidence="2" type="ORF">S01H1_55636</name>
</gene>
<evidence type="ECO:0000259" key="1">
    <source>
        <dbReference type="Pfam" id="PF03235"/>
    </source>
</evidence>
<feature type="domain" description="GmrSD restriction endonucleases N-terminal" evidence="1">
    <location>
        <begin position="6"/>
        <end position="90"/>
    </location>
</feature>
<dbReference type="Pfam" id="PF03235">
    <property type="entry name" value="GmrSD_N"/>
    <property type="match status" value="1"/>
</dbReference>
<proteinExistence type="predicted"/>
<protein>
    <recommendedName>
        <fullName evidence="1">GmrSD restriction endonucleases N-terminal domain-containing protein</fullName>
    </recommendedName>
</protein>
<feature type="non-terminal residue" evidence="2">
    <location>
        <position position="132"/>
    </location>
</feature>
<dbReference type="PANTHER" id="PTHR37292:SF2">
    <property type="entry name" value="DUF262 DOMAIN-CONTAINING PROTEIN"/>
    <property type="match status" value="1"/>
</dbReference>
<organism evidence="2">
    <name type="scientific">marine sediment metagenome</name>
    <dbReference type="NCBI Taxonomy" id="412755"/>
    <lineage>
        <taxon>unclassified sequences</taxon>
        <taxon>metagenomes</taxon>
        <taxon>ecological metagenomes</taxon>
    </lineage>
</organism>
<name>X0W6R0_9ZZZZ</name>
<accession>X0W6R0</accession>
<sequence>MSTIAELLVEIQKRELILPEFQRGFVWSPTKVKNYIDSIYRNYPTGHFLIWKTYSPPKYRGDGPEPDAKYHRLILDGQQRLTALYTVFRGEPPPFFEGRTLYFKLFFNVVTAEFGYWQPVRMRNDHSWIEVT</sequence>
<reference evidence="2" key="1">
    <citation type="journal article" date="2014" name="Front. Microbiol.">
        <title>High frequency of phylogenetically diverse reductive dehalogenase-homologous genes in deep subseafloor sedimentary metagenomes.</title>
        <authorList>
            <person name="Kawai M."/>
            <person name="Futagami T."/>
            <person name="Toyoda A."/>
            <person name="Takaki Y."/>
            <person name="Nishi S."/>
            <person name="Hori S."/>
            <person name="Arai W."/>
            <person name="Tsubouchi T."/>
            <person name="Morono Y."/>
            <person name="Uchiyama I."/>
            <person name="Ito T."/>
            <person name="Fujiyama A."/>
            <person name="Inagaki F."/>
            <person name="Takami H."/>
        </authorList>
    </citation>
    <scope>NUCLEOTIDE SEQUENCE</scope>
    <source>
        <strain evidence="2">Expedition CK06-06</strain>
    </source>
</reference>
<dbReference type="AlphaFoldDB" id="X0W6R0"/>
<dbReference type="PANTHER" id="PTHR37292">
    <property type="entry name" value="VNG6097C"/>
    <property type="match status" value="1"/>
</dbReference>
<dbReference type="EMBL" id="BARS01036176">
    <property type="protein sequence ID" value="GAG26589.1"/>
    <property type="molecule type" value="Genomic_DNA"/>
</dbReference>
<evidence type="ECO:0000313" key="2">
    <source>
        <dbReference type="EMBL" id="GAG26589.1"/>
    </source>
</evidence>
<dbReference type="InterPro" id="IPR004919">
    <property type="entry name" value="GmrSD_N"/>
</dbReference>